<dbReference type="Gene3D" id="1.25.40.10">
    <property type="entry name" value="Tetratricopeptide repeat domain"/>
    <property type="match status" value="1"/>
</dbReference>
<dbReference type="InterPro" id="IPR052945">
    <property type="entry name" value="Mitotic_Regulator"/>
</dbReference>
<dbReference type="Proteomes" id="UP000092498">
    <property type="component" value="Chromosome"/>
</dbReference>
<gene>
    <name evidence="3" type="ORF">ATE48_15165</name>
</gene>
<dbReference type="KEGG" id="cbot:ATE48_15165"/>
<evidence type="ECO:0000256" key="2">
    <source>
        <dbReference type="SAM" id="MobiDB-lite"/>
    </source>
</evidence>
<proteinExistence type="predicted"/>
<organism evidence="3 4">
    <name type="scientific">Candidatus Viadribacter manganicus</name>
    <dbReference type="NCBI Taxonomy" id="1759059"/>
    <lineage>
        <taxon>Bacteria</taxon>
        <taxon>Pseudomonadati</taxon>
        <taxon>Pseudomonadota</taxon>
        <taxon>Alphaproteobacteria</taxon>
        <taxon>Hyphomonadales</taxon>
        <taxon>Hyphomonadaceae</taxon>
        <taxon>Candidatus Viadribacter</taxon>
    </lineage>
</organism>
<accession>A0A1B1AKQ9</accession>
<protein>
    <submittedName>
        <fullName evidence="3">Uncharacterized protein</fullName>
    </submittedName>
</protein>
<dbReference type="PANTHER" id="PTHR43628">
    <property type="entry name" value="ACTIVATOR OF C KINASE PROTEIN 1-RELATED"/>
    <property type="match status" value="1"/>
</dbReference>
<dbReference type="InterPro" id="IPR011990">
    <property type="entry name" value="TPR-like_helical_dom_sf"/>
</dbReference>
<feature type="region of interest" description="Disordered" evidence="2">
    <location>
        <begin position="959"/>
        <end position="1032"/>
    </location>
</feature>
<dbReference type="InParanoid" id="A0A1B1AKQ9"/>
<feature type="region of interest" description="Disordered" evidence="2">
    <location>
        <begin position="699"/>
        <end position="722"/>
    </location>
</feature>
<feature type="coiled-coil region" evidence="1">
    <location>
        <begin position="130"/>
        <end position="257"/>
    </location>
</feature>
<dbReference type="AlphaFoldDB" id="A0A1B1AKQ9"/>
<dbReference type="SMART" id="SM00671">
    <property type="entry name" value="SEL1"/>
    <property type="match status" value="3"/>
</dbReference>
<dbReference type="SUPFAM" id="SSF81901">
    <property type="entry name" value="HCP-like"/>
    <property type="match status" value="1"/>
</dbReference>
<dbReference type="Pfam" id="PF08238">
    <property type="entry name" value="Sel1"/>
    <property type="match status" value="3"/>
</dbReference>
<feature type="coiled-coil region" evidence="1">
    <location>
        <begin position="425"/>
        <end position="452"/>
    </location>
</feature>
<dbReference type="PANTHER" id="PTHR43628:SF1">
    <property type="entry name" value="CHITIN SYNTHASE REGULATORY FACTOR 2-RELATED"/>
    <property type="match status" value="1"/>
</dbReference>
<dbReference type="STRING" id="1759059.ATE48_15165"/>
<feature type="region of interest" description="Disordered" evidence="2">
    <location>
        <begin position="904"/>
        <end position="926"/>
    </location>
</feature>
<dbReference type="InterPro" id="IPR006597">
    <property type="entry name" value="Sel1-like"/>
</dbReference>
<keyword evidence="4" id="KW-1185">Reference proteome</keyword>
<feature type="region of interest" description="Disordered" evidence="2">
    <location>
        <begin position="1217"/>
        <end position="1241"/>
    </location>
</feature>
<dbReference type="RefSeq" id="WP_066772928.1">
    <property type="nucleotide sequence ID" value="NZ_CP013244.1"/>
</dbReference>
<dbReference type="EMBL" id="CP013244">
    <property type="protein sequence ID" value="ANP47158.1"/>
    <property type="molecule type" value="Genomic_DNA"/>
</dbReference>
<keyword evidence="1" id="KW-0175">Coiled coil</keyword>
<feature type="region of interest" description="Disordered" evidence="2">
    <location>
        <begin position="41"/>
        <end position="87"/>
    </location>
</feature>
<feature type="compositionally biased region" description="Basic and acidic residues" evidence="2">
    <location>
        <begin position="12"/>
        <end position="24"/>
    </location>
</feature>
<reference evidence="3 4" key="1">
    <citation type="submission" date="2015-11" db="EMBL/GenBank/DDBJ databases">
        <title>Whole-Genome Sequence of Candidatus Oderbacter manganicum from the National Park Lower Oder Valley, Germany.</title>
        <authorList>
            <person name="Braun B."/>
            <person name="Liere K."/>
            <person name="Szewzyk U."/>
        </authorList>
    </citation>
    <scope>NUCLEOTIDE SEQUENCE [LARGE SCALE GENOMIC DNA]</scope>
    <source>
        <strain evidence="3 4">OTSz_A_272</strain>
    </source>
</reference>
<evidence type="ECO:0000313" key="4">
    <source>
        <dbReference type="Proteomes" id="UP000092498"/>
    </source>
</evidence>
<name>A0A1B1AKQ9_9PROT</name>
<evidence type="ECO:0000313" key="3">
    <source>
        <dbReference type="EMBL" id="ANP47158.1"/>
    </source>
</evidence>
<feature type="region of interest" description="Disordered" evidence="2">
    <location>
        <begin position="1"/>
        <end position="25"/>
    </location>
</feature>
<evidence type="ECO:0000256" key="1">
    <source>
        <dbReference type="SAM" id="Coils"/>
    </source>
</evidence>
<sequence>MSGAQSWSVKGIDPKVREAAREAAARQGMSLGEYLNQALASGQLGGGGAQTPPHNSLQQPPRAPRARFGSQTTDYDSEDDWNVGDARAADPTRLAQRIESIERRTQLAVTGLDRAVSTIDRSVLGLAARVEDAEAASSEAAERIADALEQFRNAGDTLSGRLQRAEQTSQEISDVKERLEHQVAVAEEVARRAEAAASFLTTEMGGRDAVIAQTLSEARAVAEEAARQASEASADAVNELRRLQEELNERLIDSEASTRRAIETAVAEVRTETSTETRGAREALLEEVVRLESEISKRVGAVDTLKAEQASLIARIERAEAGARESTAGLRQAAGAAIADLRNAQLTLSARVKQVEDIAGQSGGTIDLSDLRQAQQDIAERLTSLETKTDASPLTGALAAFEARIASVEAATANAPNVDHIGETVSSLDRALQRLADKLEETESTANTAIRHIEETVSSLSARIEHGGGAAMETEAVRAMLEQRLDTMAQTVREEITQELQSVMAGGEGVEGALADVNRRLAAAERRQAQTIEAISIEIKRMSETVDQRLRTVESRNDDAAASAVREELSRMATTLEQRFDDIERREAAAFDRMGLEVGRLSERLEERVGAVEQRSAQAIEHVGEQVARMAERFNQRQDIMARELGERMLDSEERAGQRVSEAISSIMQRLAEVEEHSQEAIAPVQKAVSNVASKLEEFETGRTPAAPAAHAEPSIPTPSRRMEDFPTFNDDISYDLSNPEPQPYVSPRDAAQPMRAGPLPPRQPAMEAPNDHDIYFAEDNQIDDLLVDENTAEEAFVPAEYKPIEVSPDDDLLIDEEVELSVAPPPLDDDPFWTPDDDLAPATIEDAVAGLVAPPAPHANDVPLALGVEEEAPFSLDAPDFNDLPIVTEEEPPAKNDYLANARKAAQAQSLPKTRPDQAAAAPKLSLRGSSRVVLWGAASLVAATLIGGAYYLKNRADSAEPQPDAEPTPVTNMAPTLPPPADPFAEAPAEGMAPDGAVTEGAAPPPAAETAGPPMAQNTTTPSQPVVAGPLPARNVSLEQAAQSGDLTAQYELALQRISSGRAAEGVTMLRRAADRGFAMAQYRLAKLYERGEGVPADLTIARQWTERSAAAGNRRAMHDLGVYFARGEGAPLDEAAAFRWFRQAAELGVADSQYNLGVLYQQGRGVNASASEALFWFLVAARQGDQDAGARATALEAQLAQNQIEQARARSQAFRPRAASAVANGEFGPRAWNTRPST</sequence>
<dbReference type="OrthoDB" id="5295703at2"/>